<sequence length="410" mass="44213">MSSSRRGFRTGGQRLWEPVRDQLGPASARGRLLRLRARAWLIVQAASGAALAWWVAQDLLGHPLPFFAPVTAVICLGLTYDDRVRRILELTIGVAIGILVGDLFVQVFGSGVWQILAVCVVAMSLAVLLGAGQLLMMQAGIQGVIITTLVAGEGEALSRWVDALVGGGVALAIAMLAPMRSTTERPRERAIDVVGHLSQVLTDTAQGLRNRDLGRTRGALTTARELSRELDALRDATAEARAAARLAPLLNRSHKEDVREVGELLGPLDLAIRSVRVLVRRAEIAVREEEFVPDTYIDMVTGLAEASATIQEHLRSRTPLEAAREDLVHVARASTWSHSRAGLSAEVMRAQVRSAVVDLLVVSGMTTAEARRRVPETPEEFDPSHPPEEEDGPAPARADLPRTPGPAQSS</sequence>
<evidence type="ECO:0000256" key="1">
    <source>
        <dbReference type="ARBA" id="ARBA00004141"/>
    </source>
</evidence>
<evidence type="ECO:0000313" key="9">
    <source>
        <dbReference type="Proteomes" id="UP000219688"/>
    </source>
</evidence>
<feature type="transmembrane region" description="Helical" evidence="6">
    <location>
        <begin position="39"/>
        <end position="56"/>
    </location>
</feature>
<evidence type="ECO:0000256" key="3">
    <source>
        <dbReference type="ARBA" id="ARBA00022989"/>
    </source>
</evidence>
<name>A0A285VLY1_9MICO</name>
<dbReference type="InterPro" id="IPR049453">
    <property type="entry name" value="Memb_transporter_dom"/>
</dbReference>
<keyword evidence="2 6" id="KW-0812">Transmembrane</keyword>
<comment type="subcellular location">
    <subcellularLocation>
        <location evidence="1">Membrane</location>
        <topology evidence="1">Multi-pass membrane protein</topology>
    </subcellularLocation>
</comment>
<keyword evidence="3 6" id="KW-1133">Transmembrane helix</keyword>
<evidence type="ECO:0000259" key="7">
    <source>
        <dbReference type="Pfam" id="PF13515"/>
    </source>
</evidence>
<dbReference type="AlphaFoldDB" id="A0A285VLY1"/>
<dbReference type="Proteomes" id="UP000219688">
    <property type="component" value="Unassembled WGS sequence"/>
</dbReference>
<dbReference type="Pfam" id="PF13515">
    <property type="entry name" value="FUSC_2"/>
    <property type="match status" value="1"/>
</dbReference>
<gene>
    <name evidence="8" type="ORF">SAMN05421879_103243</name>
</gene>
<evidence type="ECO:0000313" key="8">
    <source>
        <dbReference type="EMBL" id="SOC54568.1"/>
    </source>
</evidence>
<evidence type="ECO:0000256" key="4">
    <source>
        <dbReference type="ARBA" id="ARBA00023136"/>
    </source>
</evidence>
<feature type="transmembrane region" description="Helical" evidence="6">
    <location>
        <begin position="87"/>
        <end position="105"/>
    </location>
</feature>
<dbReference type="RefSeq" id="WP_097187574.1">
    <property type="nucleotide sequence ID" value="NZ_OBQK01000003.1"/>
</dbReference>
<dbReference type="GO" id="GO:0016020">
    <property type="term" value="C:membrane"/>
    <property type="evidence" value="ECO:0007669"/>
    <property type="project" value="UniProtKB-SubCell"/>
</dbReference>
<evidence type="ECO:0000256" key="6">
    <source>
        <dbReference type="SAM" id="Phobius"/>
    </source>
</evidence>
<dbReference type="EMBL" id="OBQK01000003">
    <property type="protein sequence ID" value="SOC54568.1"/>
    <property type="molecule type" value="Genomic_DNA"/>
</dbReference>
<keyword evidence="9" id="KW-1185">Reference proteome</keyword>
<organism evidence="8 9">
    <name type="scientific">Ornithinimicrobium cerasi</name>
    <dbReference type="NCBI Taxonomy" id="2248773"/>
    <lineage>
        <taxon>Bacteria</taxon>
        <taxon>Bacillati</taxon>
        <taxon>Actinomycetota</taxon>
        <taxon>Actinomycetes</taxon>
        <taxon>Micrococcales</taxon>
        <taxon>Ornithinimicrobiaceae</taxon>
        <taxon>Ornithinimicrobium</taxon>
    </lineage>
</organism>
<evidence type="ECO:0000256" key="5">
    <source>
        <dbReference type="SAM" id="MobiDB-lite"/>
    </source>
</evidence>
<keyword evidence="4 6" id="KW-0472">Membrane</keyword>
<feature type="transmembrane region" description="Helical" evidence="6">
    <location>
        <begin position="62"/>
        <end position="80"/>
    </location>
</feature>
<protein>
    <submittedName>
        <fullName evidence="8">Uncharacterized membrane protein YgaE, UPF0421/DUF939 family</fullName>
    </submittedName>
</protein>
<reference evidence="9" key="1">
    <citation type="submission" date="2017-08" db="EMBL/GenBank/DDBJ databases">
        <authorList>
            <person name="Varghese N."/>
            <person name="Submissions S."/>
        </authorList>
    </citation>
    <scope>NUCLEOTIDE SEQUENCE [LARGE SCALE GENOMIC DNA]</scope>
    <source>
        <strain evidence="9">USBA17B2</strain>
    </source>
</reference>
<feature type="transmembrane region" description="Helical" evidence="6">
    <location>
        <begin position="157"/>
        <end position="177"/>
    </location>
</feature>
<feature type="transmembrane region" description="Helical" evidence="6">
    <location>
        <begin position="111"/>
        <end position="129"/>
    </location>
</feature>
<feature type="domain" description="Integral membrane bound transporter" evidence="7">
    <location>
        <begin position="51"/>
        <end position="173"/>
    </location>
</feature>
<evidence type="ECO:0000256" key="2">
    <source>
        <dbReference type="ARBA" id="ARBA00022692"/>
    </source>
</evidence>
<proteinExistence type="predicted"/>
<feature type="region of interest" description="Disordered" evidence="5">
    <location>
        <begin position="369"/>
        <end position="410"/>
    </location>
</feature>
<accession>A0A285VLY1</accession>
<feature type="compositionally biased region" description="Basic and acidic residues" evidence="5">
    <location>
        <begin position="369"/>
        <end position="387"/>
    </location>
</feature>